<evidence type="ECO:0000256" key="7">
    <source>
        <dbReference type="ARBA" id="ARBA00022989"/>
    </source>
</evidence>
<evidence type="ECO:0000256" key="9">
    <source>
        <dbReference type="SAM" id="Phobius"/>
    </source>
</evidence>
<feature type="non-terminal residue" evidence="11">
    <location>
        <position position="1"/>
    </location>
</feature>
<dbReference type="Pfam" id="PF19055">
    <property type="entry name" value="ABC2_membrane_7"/>
    <property type="match status" value="1"/>
</dbReference>
<keyword evidence="7 9" id="KW-1133">Transmembrane helix</keyword>
<reference evidence="11 12" key="1">
    <citation type="journal article" date="2011" name="Science">
        <title>The Selaginella genome identifies genetic changes associated with the evolution of vascular plants.</title>
        <authorList>
            <person name="Banks J.A."/>
            <person name="Nishiyama T."/>
            <person name="Hasebe M."/>
            <person name="Bowman J.L."/>
            <person name="Gribskov M."/>
            <person name="dePamphilis C."/>
            <person name="Albert V.A."/>
            <person name="Aono N."/>
            <person name="Aoyama T."/>
            <person name="Ambrose B.A."/>
            <person name="Ashton N.W."/>
            <person name="Axtell M.J."/>
            <person name="Barker E."/>
            <person name="Barker M.S."/>
            <person name="Bennetzen J.L."/>
            <person name="Bonawitz N.D."/>
            <person name="Chapple C."/>
            <person name="Cheng C."/>
            <person name="Correa L.G."/>
            <person name="Dacre M."/>
            <person name="DeBarry J."/>
            <person name="Dreyer I."/>
            <person name="Elias M."/>
            <person name="Engstrom E.M."/>
            <person name="Estelle M."/>
            <person name="Feng L."/>
            <person name="Finet C."/>
            <person name="Floyd S.K."/>
            <person name="Frommer W.B."/>
            <person name="Fujita T."/>
            <person name="Gramzow L."/>
            <person name="Gutensohn M."/>
            <person name="Harholt J."/>
            <person name="Hattori M."/>
            <person name="Heyl A."/>
            <person name="Hirai T."/>
            <person name="Hiwatashi Y."/>
            <person name="Ishikawa M."/>
            <person name="Iwata M."/>
            <person name="Karol K.G."/>
            <person name="Koehler B."/>
            <person name="Kolukisaoglu U."/>
            <person name="Kubo M."/>
            <person name="Kurata T."/>
            <person name="Lalonde S."/>
            <person name="Li K."/>
            <person name="Li Y."/>
            <person name="Litt A."/>
            <person name="Lyons E."/>
            <person name="Manning G."/>
            <person name="Maruyama T."/>
            <person name="Michael T.P."/>
            <person name="Mikami K."/>
            <person name="Miyazaki S."/>
            <person name="Morinaga S."/>
            <person name="Murata T."/>
            <person name="Mueller-Roeber B."/>
            <person name="Nelson D.R."/>
            <person name="Obara M."/>
            <person name="Oguri Y."/>
            <person name="Olmstead R.G."/>
            <person name="Onodera N."/>
            <person name="Petersen B.L."/>
            <person name="Pils B."/>
            <person name="Prigge M."/>
            <person name="Rensing S.A."/>
            <person name="Riano-Pachon D.M."/>
            <person name="Roberts A.W."/>
            <person name="Sato Y."/>
            <person name="Scheller H.V."/>
            <person name="Schulz B."/>
            <person name="Schulz C."/>
            <person name="Shakirov E.V."/>
            <person name="Shibagaki N."/>
            <person name="Shinohara N."/>
            <person name="Shippen D.E."/>
            <person name="Soerensen I."/>
            <person name="Sotooka R."/>
            <person name="Sugimoto N."/>
            <person name="Sugita M."/>
            <person name="Sumikawa N."/>
            <person name="Tanurdzic M."/>
            <person name="Theissen G."/>
            <person name="Ulvskov P."/>
            <person name="Wakazuki S."/>
            <person name="Weng J.K."/>
            <person name="Willats W.W."/>
            <person name="Wipf D."/>
            <person name="Wolf P.G."/>
            <person name="Yang L."/>
            <person name="Zimmer A.D."/>
            <person name="Zhu Q."/>
            <person name="Mitros T."/>
            <person name="Hellsten U."/>
            <person name="Loque D."/>
            <person name="Otillar R."/>
            <person name="Salamov A."/>
            <person name="Schmutz J."/>
            <person name="Shapiro H."/>
            <person name="Lindquist E."/>
            <person name="Lucas S."/>
            <person name="Rokhsar D."/>
            <person name="Grigoriev I.V."/>
        </authorList>
    </citation>
    <scope>NUCLEOTIDE SEQUENCE [LARGE SCALE GENOMIC DNA]</scope>
</reference>
<dbReference type="OMA" id="YWSFESI"/>
<name>D8RCT8_SELML</name>
<organism evidence="12">
    <name type="scientific">Selaginella moellendorffii</name>
    <name type="common">Spikemoss</name>
    <dbReference type="NCBI Taxonomy" id="88036"/>
    <lineage>
        <taxon>Eukaryota</taxon>
        <taxon>Viridiplantae</taxon>
        <taxon>Streptophyta</taxon>
        <taxon>Embryophyta</taxon>
        <taxon>Tracheophyta</taxon>
        <taxon>Lycopodiopsida</taxon>
        <taxon>Selaginellales</taxon>
        <taxon>Selaginellaceae</taxon>
        <taxon>Selaginella</taxon>
    </lineage>
</organism>
<dbReference type="InterPro" id="IPR050352">
    <property type="entry name" value="ABCG_transporters"/>
</dbReference>
<evidence type="ECO:0000313" key="11">
    <source>
        <dbReference type="EMBL" id="EFJ30195.1"/>
    </source>
</evidence>
<keyword evidence="6 11" id="KW-0067">ATP-binding</keyword>
<dbReference type="Proteomes" id="UP000001514">
    <property type="component" value="Unassembled WGS sequence"/>
</dbReference>
<dbReference type="InParanoid" id="D8RCT8"/>
<dbReference type="InterPro" id="IPR043926">
    <property type="entry name" value="ABCG_dom"/>
</dbReference>
<evidence type="ECO:0000256" key="6">
    <source>
        <dbReference type="ARBA" id="ARBA00022840"/>
    </source>
</evidence>
<dbReference type="InterPro" id="IPR027417">
    <property type="entry name" value="P-loop_NTPase"/>
</dbReference>
<dbReference type="Gramene" id="EFJ30195">
    <property type="protein sequence ID" value="EFJ30195"/>
    <property type="gene ID" value="SELMODRAFT_90169"/>
</dbReference>
<feature type="transmembrane region" description="Helical" evidence="9">
    <location>
        <begin position="442"/>
        <end position="463"/>
    </location>
</feature>
<dbReference type="SUPFAM" id="SSF52540">
    <property type="entry name" value="P-loop containing nucleoside triphosphate hydrolases"/>
    <property type="match status" value="1"/>
</dbReference>
<keyword evidence="3" id="KW-0813">Transport</keyword>
<dbReference type="eggNOG" id="KOG0061">
    <property type="taxonomic scope" value="Eukaryota"/>
</dbReference>
<evidence type="ECO:0000256" key="1">
    <source>
        <dbReference type="ARBA" id="ARBA00004141"/>
    </source>
</evidence>
<evidence type="ECO:0000259" key="10">
    <source>
        <dbReference type="PROSITE" id="PS50893"/>
    </source>
</evidence>
<dbReference type="InterPro" id="IPR003439">
    <property type="entry name" value="ABC_transporter-like_ATP-bd"/>
</dbReference>
<dbReference type="GO" id="GO:0055085">
    <property type="term" value="P:transmembrane transport"/>
    <property type="evidence" value="ECO:0000318"/>
    <property type="project" value="GO_Central"/>
</dbReference>
<dbReference type="CDD" id="cd03213">
    <property type="entry name" value="ABCG_EPDR"/>
    <property type="match status" value="1"/>
</dbReference>
<dbReference type="EMBL" id="GL377576">
    <property type="protein sequence ID" value="EFJ30195.1"/>
    <property type="molecule type" value="Genomic_DNA"/>
</dbReference>
<dbReference type="STRING" id="88036.D8RCT8"/>
<dbReference type="PANTHER" id="PTHR48041">
    <property type="entry name" value="ABC TRANSPORTER G FAMILY MEMBER 28"/>
    <property type="match status" value="1"/>
</dbReference>
<gene>
    <name evidence="11" type="primary">SmABCG31</name>
    <name evidence="11" type="ORF">SELMODRAFT_90169</name>
</gene>
<dbReference type="AlphaFoldDB" id="D8RCT8"/>
<sequence>HKYILHGITGSVAPGEILAMMGPSGSGKTTLLKILGGRLLRDVSGSVTFNDVPYGSFMKKRIGFVAQEDILFPYLTVQECLEFTALLRLPNTMTRSQKMSKADRVLKDLGLERCRHTIIGGPFIPGVSGGERKRTSIGSEILIDPSLLLLDEPTSGLDSATALKILQVVGNIAQAGRTILTTIHQPSSRLFHMFDKLILISEGHTIYSGPAREVMSYFSSLHFVPEITMNPADFLLDLAVGVVHDISIPEEITNRSPEDEKLDNAGARHLRMKYKTELEPKEKQKICTLKVSNNLKEMIQAKHDFSSSWPLQFKVLFKRTFKERSRDYFDYIRFIQVIGVSIVLGLLWWQSKLDTEIDVRDQAGLIFYIAIFWSTSGLFSSVSTFPLERPFLIKELGADMYSLSAFYASSTISDIIAEIIYPTIFVIIVYFMTGLHRSLESFMLTLLSTYLLTVASQGAGDLLGAAVMDVKKSGTVASLVLLLFLLVGGYYVQHMPVFMKWIKYVSFIFYGYRLLLKTQYSPEQKYDCKDARGCQRLGTSSAFYGVDLNGGVKEACILIAMAILYRVSAYMFLRRIRTSF</sequence>
<dbReference type="Pfam" id="PF01061">
    <property type="entry name" value="ABC2_membrane"/>
    <property type="match status" value="1"/>
</dbReference>
<evidence type="ECO:0000256" key="3">
    <source>
        <dbReference type="ARBA" id="ARBA00022448"/>
    </source>
</evidence>
<keyword evidence="4 9" id="KW-0812">Transmembrane</keyword>
<feature type="transmembrane region" description="Helical" evidence="9">
    <location>
        <begin position="328"/>
        <end position="349"/>
    </location>
</feature>
<dbReference type="PROSITE" id="PS50893">
    <property type="entry name" value="ABC_TRANSPORTER_2"/>
    <property type="match status" value="1"/>
</dbReference>
<comment type="similarity">
    <text evidence="2">Belongs to the ABC transporter superfamily. ABCG family. Eye pigment precursor importer (TC 3.A.1.204) subfamily.</text>
</comment>
<dbReference type="InterPro" id="IPR013525">
    <property type="entry name" value="ABC2_TM"/>
</dbReference>
<protein>
    <submittedName>
        <fullName evidence="11">ATP-binding cassette transporter</fullName>
    </submittedName>
</protein>
<dbReference type="GO" id="GO:0042626">
    <property type="term" value="F:ATPase-coupled transmembrane transporter activity"/>
    <property type="evidence" value="ECO:0000318"/>
    <property type="project" value="GO_Central"/>
</dbReference>
<dbReference type="FunCoup" id="D8RCT8">
    <property type="interactions" value="265"/>
</dbReference>
<dbReference type="GO" id="GO:0140359">
    <property type="term" value="F:ABC-type transporter activity"/>
    <property type="evidence" value="ECO:0007669"/>
    <property type="project" value="InterPro"/>
</dbReference>
<dbReference type="Pfam" id="PF00005">
    <property type="entry name" value="ABC_tran"/>
    <property type="match status" value="1"/>
</dbReference>
<dbReference type="GO" id="GO:0016020">
    <property type="term" value="C:membrane"/>
    <property type="evidence" value="ECO:0000318"/>
    <property type="project" value="GO_Central"/>
</dbReference>
<dbReference type="GO" id="GO:0005524">
    <property type="term" value="F:ATP binding"/>
    <property type="evidence" value="ECO:0007669"/>
    <property type="project" value="UniProtKB-KW"/>
</dbReference>
<proteinExistence type="inferred from homology"/>
<feature type="domain" description="ABC transporter" evidence="10">
    <location>
        <begin position="1"/>
        <end position="227"/>
    </location>
</feature>
<dbReference type="Gene3D" id="3.40.50.300">
    <property type="entry name" value="P-loop containing nucleotide triphosphate hydrolases"/>
    <property type="match status" value="1"/>
</dbReference>
<evidence type="ECO:0000256" key="2">
    <source>
        <dbReference type="ARBA" id="ARBA00005814"/>
    </source>
</evidence>
<comment type="subcellular location">
    <subcellularLocation>
        <location evidence="1">Membrane</location>
        <topology evidence="1">Multi-pass membrane protein</topology>
    </subcellularLocation>
</comment>
<feature type="transmembrane region" description="Helical" evidence="9">
    <location>
        <begin position="498"/>
        <end position="516"/>
    </location>
</feature>
<feature type="transmembrane region" description="Helical" evidence="9">
    <location>
        <begin position="365"/>
        <end position="385"/>
    </location>
</feature>
<accession>D8RCT8</accession>
<keyword evidence="5" id="KW-0547">Nucleotide-binding</keyword>
<dbReference type="KEGG" id="smo:SELMODRAFT_90169"/>
<dbReference type="GO" id="GO:0016887">
    <property type="term" value="F:ATP hydrolysis activity"/>
    <property type="evidence" value="ECO:0007669"/>
    <property type="project" value="InterPro"/>
</dbReference>
<feature type="transmembrane region" description="Helical" evidence="9">
    <location>
        <begin position="406"/>
        <end position="430"/>
    </location>
</feature>
<feature type="transmembrane region" description="Helical" evidence="9">
    <location>
        <begin position="475"/>
        <end position="492"/>
    </location>
</feature>
<evidence type="ECO:0000256" key="8">
    <source>
        <dbReference type="ARBA" id="ARBA00023136"/>
    </source>
</evidence>
<evidence type="ECO:0000256" key="5">
    <source>
        <dbReference type="ARBA" id="ARBA00022741"/>
    </source>
</evidence>
<dbReference type="InterPro" id="IPR003593">
    <property type="entry name" value="AAA+_ATPase"/>
</dbReference>
<evidence type="ECO:0000256" key="4">
    <source>
        <dbReference type="ARBA" id="ARBA00022692"/>
    </source>
</evidence>
<keyword evidence="8 9" id="KW-0472">Membrane</keyword>
<dbReference type="SMART" id="SM00382">
    <property type="entry name" value="AAA"/>
    <property type="match status" value="1"/>
</dbReference>
<dbReference type="FunFam" id="3.40.50.300:FF:000337">
    <property type="entry name" value="ABC transporter G family member 22"/>
    <property type="match status" value="1"/>
</dbReference>
<keyword evidence="12" id="KW-1185">Reference proteome</keyword>
<evidence type="ECO:0000313" key="12">
    <source>
        <dbReference type="Proteomes" id="UP000001514"/>
    </source>
</evidence>
<feature type="transmembrane region" description="Helical" evidence="9">
    <location>
        <begin position="555"/>
        <end position="573"/>
    </location>
</feature>
<dbReference type="PANTHER" id="PTHR48041:SF135">
    <property type="entry name" value="ABC TRANSPORTER G FAMILY MEMBER 26"/>
    <property type="match status" value="1"/>
</dbReference>
<dbReference type="HOGENOM" id="CLU_000604_57_10_1"/>